<dbReference type="InterPro" id="IPR021005">
    <property type="entry name" value="Znf_CGNR"/>
</dbReference>
<dbReference type="PANTHER" id="PTHR35525">
    <property type="entry name" value="BLL6575 PROTEIN"/>
    <property type="match status" value="1"/>
</dbReference>
<dbReference type="KEGG" id="bcop:JD108_17745"/>
<dbReference type="SUPFAM" id="SSF160904">
    <property type="entry name" value="Jann2411-like"/>
    <property type="match status" value="1"/>
</dbReference>
<accession>A0A7T5EJG1</accession>
<evidence type="ECO:0000313" key="4">
    <source>
        <dbReference type="Proteomes" id="UP000595847"/>
    </source>
</evidence>
<dbReference type="EMBL" id="CP066308">
    <property type="protein sequence ID" value="QQE73707.1"/>
    <property type="molecule type" value="Genomic_DNA"/>
</dbReference>
<evidence type="ECO:0000313" key="3">
    <source>
        <dbReference type="EMBL" id="QUO40790.1"/>
    </source>
</evidence>
<feature type="domain" description="Zinc finger CGNR" evidence="1">
    <location>
        <begin position="137"/>
        <end position="180"/>
    </location>
</feature>
<keyword evidence="5" id="KW-1185">Reference proteome</keyword>
<dbReference type="Proteomes" id="UP000595847">
    <property type="component" value="Chromosome"/>
</dbReference>
<sequence>MEWLCLDFLNSDYRNWRGSGERVDRLNQPEWWQKFSRKWILDLPMPTEPAVIAALTELRNYMRRVTEAVAARQAPDEQDLAGINRIAASVPTYRRLVFDPEAQYQVQEVVLGEGWEGLMGKILSSFGDLLTKGDPRRLKICENPNCLWVYYDESRNRSSRWCEDKTCGNLMKVRRFRERQKQKGGGAAEGED</sequence>
<evidence type="ECO:0000259" key="1">
    <source>
        <dbReference type="Pfam" id="PF11706"/>
    </source>
</evidence>
<organism evidence="2 4">
    <name type="scientific">Brevibacillus composti</name>
    <dbReference type="NCBI Taxonomy" id="2796470"/>
    <lineage>
        <taxon>Bacteria</taxon>
        <taxon>Bacillati</taxon>
        <taxon>Bacillota</taxon>
        <taxon>Bacilli</taxon>
        <taxon>Bacillales</taxon>
        <taxon>Paenibacillaceae</taxon>
        <taxon>Brevibacillus</taxon>
    </lineage>
</organism>
<dbReference type="Pfam" id="PF11706">
    <property type="entry name" value="zf-CGNR"/>
    <property type="match status" value="1"/>
</dbReference>
<evidence type="ECO:0000313" key="2">
    <source>
        <dbReference type="EMBL" id="QQE73707.1"/>
    </source>
</evidence>
<name>A0A7T5EJG1_9BACL</name>
<reference evidence="2 4" key="1">
    <citation type="submission" date="2020-12" db="EMBL/GenBank/DDBJ databases">
        <title>strain FJAT-54423T represents a novel species of the genus Brevibacillus.</title>
        <authorList>
            <person name="Tang R."/>
        </authorList>
    </citation>
    <scope>NUCLEOTIDE SEQUENCE [LARGE SCALE GENOMIC DNA]</scope>
    <source>
        <strain evidence="2 4">FJAT-54423</strain>
    </source>
</reference>
<dbReference type="Pfam" id="PF07336">
    <property type="entry name" value="ABATE"/>
    <property type="match status" value="1"/>
</dbReference>
<dbReference type="Gene3D" id="1.10.3300.10">
    <property type="entry name" value="Jann2411-like domain"/>
    <property type="match status" value="1"/>
</dbReference>
<dbReference type="RefSeq" id="WP_198827309.1">
    <property type="nucleotide sequence ID" value="NZ_CP066308.1"/>
</dbReference>
<dbReference type="EMBL" id="CP073708">
    <property type="protein sequence ID" value="QUO40790.1"/>
    <property type="molecule type" value="Genomic_DNA"/>
</dbReference>
<dbReference type="Proteomes" id="UP000677234">
    <property type="component" value="Chromosome"/>
</dbReference>
<evidence type="ECO:0000313" key="5">
    <source>
        <dbReference type="Proteomes" id="UP000677234"/>
    </source>
</evidence>
<gene>
    <name evidence="2" type="ORF">JD108_17745</name>
    <name evidence="3" type="ORF">KDJ56_17685</name>
</gene>
<dbReference type="InterPro" id="IPR010852">
    <property type="entry name" value="ABATE"/>
</dbReference>
<reference evidence="3" key="2">
    <citation type="submission" date="2021-04" db="EMBL/GenBank/DDBJ databases">
        <title>Brevibacillus composti FJAT-54423, complete genome.</title>
        <authorList>
            <person name="Tang R."/>
        </authorList>
    </citation>
    <scope>NUCLEOTIDE SEQUENCE</scope>
    <source>
        <strain evidence="3">FJAT-54424</strain>
    </source>
</reference>
<dbReference type="PANTHER" id="PTHR35525:SF3">
    <property type="entry name" value="BLL6575 PROTEIN"/>
    <property type="match status" value="1"/>
</dbReference>
<proteinExistence type="predicted"/>
<dbReference type="InterPro" id="IPR023286">
    <property type="entry name" value="ABATE_dom_sf"/>
</dbReference>
<protein>
    <submittedName>
        <fullName evidence="2">CGNR zinc finger domain-containing protein</fullName>
    </submittedName>
</protein>
<dbReference type="AlphaFoldDB" id="A0A7T5EJG1"/>